<evidence type="ECO:0000256" key="1">
    <source>
        <dbReference type="SAM" id="Phobius"/>
    </source>
</evidence>
<dbReference type="Proteomes" id="UP000184069">
    <property type="component" value="Unassembled WGS sequence"/>
</dbReference>
<organism evidence="2 3">
    <name type="scientific">Chryseobacterium contaminans</name>
    <dbReference type="NCBI Taxonomy" id="1423959"/>
    <lineage>
        <taxon>Bacteria</taxon>
        <taxon>Pseudomonadati</taxon>
        <taxon>Bacteroidota</taxon>
        <taxon>Flavobacteriia</taxon>
        <taxon>Flavobacteriales</taxon>
        <taxon>Weeksellaceae</taxon>
        <taxon>Chryseobacterium group</taxon>
        <taxon>Chryseobacterium</taxon>
    </lineage>
</organism>
<reference evidence="2 3" key="1">
    <citation type="submission" date="2016-11" db="EMBL/GenBank/DDBJ databases">
        <authorList>
            <person name="Jaros S."/>
            <person name="Januszkiewicz K."/>
            <person name="Wedrychowicz H."/>
        </authorList>
    </citation>
    <scope>NUCLEOTIDE SEQUENCE [LARGE SCALE GENOMIC DNA]</scope>
    <source>
        <strain evidence="2 3">DSM 27621</strain>
    </source>
</reference>
<dbReference type="AlphaFoldDB" id="A0A1M6Z168"/>
<keyword evidence="1" id="KW-1133">Transmembrane helix</keyword>
<proteinExistence type="predicted"/>
<sequence>MEEQLKDNEFVEIQNLIMEFILTSIIVLIRCPKIN</sequence>
<evidence type="ECO:0000313" key="3">
    <source>
        <dbReference type="Proteomes" id="UP000184069"/>
    </source>
</evidence>
<keyword evidence="1" id="KW-0472">Membrane</keyword>
<keyword evidence="1" id="KW-0812">Transmembrane</keyword>
<accession>A0A1M6Z168</accession>
<gene>
    <name evidence="2" type="ORF">SAMN05444407_10342</name>
</gene>
<name>A0A1M6Z168_9FLAO</name>
<dbReference type="EMBL" id="FRBM01000003">
    <property type="protein sequence ID" value="SHL24177.1"/>
    <property type="molecule type" value="Genomic_DNA"/>
</dbReference>
<feature type="transmembrane region" description="Helical" evidence="1">
    <location>
        <begin position="13"/>
        <end position="31"/>
    </location>
</feature>
<protein>
    <submittedName>
        <fullName evidence="2">Uncharacterized protein</fullName>
    </submittedName>
</protein>
<evidence type="ECO:0000313" key="2">
    <source>
        <dbReference type="EMBL" id="SHL24177.1"/>
    </source>
</evidence>